<dbReference type="AlphaFoldDB" id="A0A0B7K5P8"/>
<dbReference type="SUPFAM" id="SSF53067">
    <property type="entry name" value="Actin-like ATPase domain"/>
    <property type="match status" value="2"/>
</dbReference>
<evidence type="ECO:0008006" key="7">
    <source>
        <dbReference type="Google" id="ProtNLM"/>
    </source>
</evidence>
<dbReference type="Pfam" id="PF01968">
    <property type="entry name" value="Hydantoinase_A"/>
    <property type="match status" value="1"/>
</dbReference>
<dbReference type="GO" id="GO:0016787">
    <property type="term" value="F:hydrolase activity"/>
    <property type="evidence" value="ECO:0007669"/>
    <property type="project" value="InterPro"/>
</dbReference>
<dbReference type="InterPro" id="IPR024071">
    <property type="entry name" value="S-Me-THD_C_sf"/>
</dbReference>
<evidence type="ECO:0000259" key="4">
    <source>
        <dbReference type="Pfam" id="PF06032"/>
    </source>
</evidence>
<dbReference type="SUPFAM" id="SSF160991">
    <property type="entry name" value="CV3147-like"/>
    <property type="match status" value="1"/>
</dbReference>
<dbReference type="Gene3D" id="2.40.390.10">
    <property type="entry name" value="CV3147-like"/>
    <property type="match status" value="1"/>
</dbReference>
<sequence>MAVTSTSTESFPYRIGVDVGGTNTDAVIVDTTLSKDPASSIIAAKKSPTTFPSVTDGIKAAVQSVLDESNIDRRHIASLAIGTTHFINAIIEHDERHLSKVAVVRLSKSFTREVPPFSDFPPQLRDIMCGYCTQVDGGLQIDGGIEASVVESQVVEECAQIRQRGIKAVVVSGVFSPLDHHVHQEETVRRIINRELPGVSVTCSSEISNLGFLERENASILNASIHRFAQRTIREFKTAMKSLKLQCGLYLTQNDGTLLDAETAARLPIRTFSSGPTNSMRGAAYLCKLYTDAGNSSPTTIVCDVGGTTTDVGVLLPSGYPRQAVGDVSIAGVRVNYGMPQVESIGIGGGSIIRETEDRRLTVGRDSVGYAIKTKALVFGGTITTATDVTVAAGGKVDIGNSDFVAGISQDTIAKTQATIRREYERICDLMKTSPAPLPMILVGGGSIICPPHLNGISEIIWPAFHDVANAVGAATARISAAVDMVQNASNQTVAEAMQKATVIAIQRVIEAGARPDTVTITEKESLPLQYVDHQVRTVVKAVGDFSPSKIIMEQWKEEEEEEEDEPATRGHPPTKPTQQVELHLEEPFDIERYKPRIVADPKTGAKTWMVSTTDLEWLAEGCYVLGCGGGGSPYPEMLKLRQHLEQGHELRVIDMKSLEDDARIYWAGNMGSPAVPAERLSASESILAMETMMEYNNHESFDAMIGIEIGGSNGLQPLTIGSSLHFDRPVVDADWMGRAYPNLWQVIVAVQEENQILPCAIASGDGRTLIMTKSPDDKLIDQTLRAPSIEMGYYVGFCARPTTTELVHRWAIRNTMSQAWRIGRCIARANRANTMSTVTEQIIEEMGGEESAKVLFRGKIVEVERRLFKGHSHGEVVIRHVSADADHEQDNTTASLPAMAAGGDLHIPFMNENLLARHRRDDGSEAVIAAVPDLITVINSANGKALGIGEYRYGMVVNVLGVACSPVWNDNDPGLRAGGLAAFGYDDITYRSLGTYKEPRSVIEEFS</sequence>
<feature type="domain" description="S-Me-THD N-terminal" evidence="4">
    <location>
        <begin position="614"/>
        <end position="774"/>
    </location>
</feature>
<evidence type="ECO:0000259" key="3">
    <source>
        <dbReference type="Pfam" id="PF05378"/>
    </source>
</evidence>
<dbReference type="Gene3D" id="3.30.420.40">
    <property type="match status" value="1"/>
</dbReference>
<name>A0A0B7K5P8_BIOOC</name>
<feature type="domain" description="Hydantoinase/oxoprolinase N-terminal" evidence="3">
    <location>
        <begin position="14"/>
        <end position="195"/>
    </location>
</feature>
<dbReference type="Pfam" id="PF06032">
    <property type="entry name" value="S-Me-THD_N"/>
    <property type="match status" value="1"/>
</dbReference>
<evidence type="ECO:0000259" key="2">
    <source>
        <dbReference type="Pfam" id="PF01968"/>
    </source>
</evidence>
<reference evidence="6" key="1">
    <citation type="submission" date="2015-01" db="EMBL/GenBank/DDBJ databases">
        <authorList>
            <person name="Durling Mikael"/>
        </authorList>
    </citation>
    <scope>NUCLEOTIDE SEQUENCE</scope>
</reference>
<feature type="domain" description="Hydantoinase A/oxoprolinase" evidence="2">
    <location>
        <begin position="215"/>
        <end position="433"/>
    </location>
</feature>
<feature type="domain" description="S-Me-THD-like C-terminal" evidence="5">
    <location>
        <begin position="777"/>
        <end position="993"/>
    </location>
</feature>
<evidence type="ECO:0000256" key="1">
    <source>
        <dbReference type="SAM" id="MobiDB-lite"/>
    </source>
</evidence>
<organism evidence="6">
    <name type="scientific">Bionectria ochroleuca</name>
    <name type="common">Gliocladium roseum</name>
    <dbReference type="NCBI Taxonomy" id="29856"/>
    <lineage>
        <taxon>Eukaryota</taxon>
        <taxon>Fungi</taxon>
        <taxon>Dikarya</taxon>
        <taxon>Ascomycota</taxon>
        <taxon>Pezizomycotina</taxon>
        <taxon>Sordariomycetes</taxon>
        <taxon>Hypocreomycetidae</taxon>
        <taxon>Hypocreales</taxon>
        <taxon>Bionectriaceae</taxon>
        <taxon>Clonostachys</taxon>
    </lineage>
</organism>
<feature type="region of interest" description="Disordered" evidence="1">
    <location>
        <begin position="556"/>
        <end position="580"/>
    </location>
</feature>
<dbReference type="InterPro" id="IPR002821">
    <property type="entry name" value="Hydantoinase_A"/>
</dbReference>
<dbReference type="InterPro" id="IPR045079">
    <property type="entry name" value="Oxoprolinase-like"/>
</dbReference>
<accession>A0A0B7K5P8</accession>
<dbReference type="Gene3D" id="3.40.1610.10">
    <property type="entry name" value="CV3147-like domain"/>
    <property type="match status" value="1"/>
</dbReference>
<dbReference type="Pfam" id="PF05378">
    <property type="entry name" value="Hydant_A_N"/>
    <property type="match status" value="1"/>
</dbReference>
<proteinExistence type="predicted"/>
<dbReference type="InterPro" id="IPR027479">
    <property type="entry name" value="S-Me-THD_N_sf"/>
</dbReference>
<protein>
    <recommendedName>
        <fullName evidence="7">Hydantoinase/oxoprolinase N-terminal domain-containing protein</fullName>
    </recommendedName>
</protein>
<dbReference type="InterPro" id="IPR048350">
    <property type="entry name" value="S-Me-THD-like_C"/>
</dbReference>
<evidence type="ECO:0000313" key="6">
    <source>
        <dbReference type="EMBL" id="CEO50295.1"/>
    </source>
</evidence>
<dbReference type="EMBL" id="CDPU01000018">
    <property type="protein sequence ID" value="CEO50295.1"/>
    <property type="molecule type" value="Genomic_DNA"/>
</dbReference>
<dbReference type="InterPro" id="IPR008040">
    <property type="entry name" value="Hydant_A_N"/>
</dbReference>
<dbReference type="InterPro" id="IPR043129">
    <property type="entry name" value="ATPase_NBD"/>
</dbReference>
<dbReference type="PANTHER" id="PTHR11365">
    <property type="entry name" value="5-OXOPROLINASE RELATED"/>
    <property type="match status" value="1"/>
</dbReference>
<gene>
    <name evidence="6" type="ORF">BN869_000006353_1</name>
</gene>
<dbReference type="InterPro" id="IPR010318">
    <property type="entry name" value="S-Me-THD_N"/>
</dbReference>
<feature type="compositionally biased region" description="Acidic residues" evidence="1">
    <location>
        <begin position="557"/>
        <end position="566"/>
    </location>
</feature>
<dbReference type="Pfam" id="PF20906">
    <property type="entry name" value="S-Me-THD_C"/>
    <property type="match status" value="1"/>
</dbReference>
<dbReference type="PANTHER" id="PTHR11365:SF10">
    <property type="entry name" value="HYDANTOINASE_OXOPROLINASE"/>
    <property type="match status" value="1"/>
</dbReference>
<dbReference type="FunFam" id="3.40.1610.10:FF:000001">
    <property type="entry name" value="Hydantoinase, putative"/>
    <property type="match status" value="1"/>
</dbReference>
<evidence type="ECO:0000259" key="5">
    <source>
        <dbReference type="Pfam" id="PF20906"/>
    </source>
</evidence>